<reference evidence="9 10" key="1">
    <citation type="submission" date="2015-08" db="EMBL/GenBank/DDBJ databases">
        <title>Complete genome sequence of Rufibacter tibetensis strain 1351t, a radiation-resistant bacterium from tibet plateau.</title>
        <authorList>
            <person name="Dai J."/>
        </authorList>
    </citation>
    <scope>NUCLEOTIDE SEQUENCE [LARGE SCALE GENOMIC DNA]</scope>
    <source>
        <strain evidence="9 10">1351</strain>
    </source>
</reference>
<dbReference type="InterPro" id="IPR007353">
    <property type="entry name" value="DUF421"/>
</dbReference>
<dbReference type="PANTHER" id="PTHR34582">
    <property type="entry name" value="UPF0702 TRANSMEMBRANE PROTEIN YCAP"/>
    <property type="match status" value="1"/>
</dbReference>
<keyword evidence="3" id="KW-1003">Cell membrane</keyword>
<feature type="domain" description="YetF C-terminal" evidence="8">
    <location>
        <begin position="104"/>
        <end position="177"/>
    </location>
</feature>
<dbReference type="EMBL" id="CP012643">
    <property type="protein sequence ID" value="ALJ00106.1"/>
    <property type="molecule type" value="Genomic_DNA"/>
</dbReference>
<name>A0A0P0CKN8_9BACT</name>
<evidence type="ECO:0000256" key="3">
    <source>
        <dbReference type="ARBA" id="ARBA00022475"/>
    </source>
</evidence>
<gene>
    <name evidence="9" type="ORF">DC20_15395</name>
</gene>
<protein>
    <recommendedName>
        <fullName evidence="8">YetF C-terminal domain-containing protein</fullName>
    </recommendedName>
</protein>
<dbReference type="KEGG" id="rti:DC20_15395"/>
<dbReference type="RefSeq" id="WP_062544649.1">
    <property type="nucleotide sequence ID" value="NZ_CP012643.1"/>
</dbReference>
<keyword evidence="6 7" id="KW-0472">Membrane</keyword>
<dbReference type="GO" id="GO:0005886">
    <property type="term" value="C:plasma membrane"/>
    <property type="evidence" value="ECO:0007669"/>
    <property type="project" value="UniProtKB-SubCell"/>
</dbReference>
<evidence type="ECO:0000256" key="7">
    <source>
        <dbReference type="SAM" id="Phobius"/>
    </source>
</evidence>
<dbReference type="PANTHER" id="PTHR34582:SF6">
    <property type="entry name" value="UPF0702 TRANSMEMBRANE PROTEIN YCAP"/>
    <property type="match status" value="1"/>
</dbReference>
<organism evidence="9 10">
    <name type="scientific">Rufibacter tibetensis</name>
    <dbReference type="NCBI Taxonomy" id="512763"/>
    <lineage>
        <taxon>Bacteria</taxon>
        <taxon>Pseudomonadati</taxon>
        <taxon>Bacteroidota</taxon>
        <taxon>Cytophagia</taxon>
        <taxon>Cytophagales</taxon>
        <taxon>Hymenobacteraceae</taxon>
        <taxon>Rufibacter</taxon>
    </lineage>
</organism>
<dbReference type="Gene3D" id="3.30.240.20">
    <property type="entry name" value="bsu07140 like domains"/>
    <property type="match status" value="1"/>
</dbReference>
<evidence type="ECO:0000259" key="8">
    <source>
        <dbReference type="Pfam" id="PF04239"/>
    </source>
</evidence>
<comment type="subcellular location">
    <subcellularLocation>
        <location evidence="1">Cell membrane</location>
        <topology evidence="1">Multi-pass membrane protein</topology>
    </subcellularLocation>
</comment>
<keyword evidence="4 7" id="KW-0812">Transmembrane</keyword>
<dbReference type="Pfam" id="PF04239">
    <property type="entry name" value="DUF421"/>
    <property type="match status" value="1"/>
</dbReference>
<evidence type="ECO:0000256" key="6">
    <source>
        <dbReference type="ARBA" id="ARBA00023136"/>
    </source>
</evidence>
<dbReference type="InterPro" id="IPR023090">
    <property type="entry name" value="UPF0702_alpha/beta_dom_sf"/>
</dbReference>
<feature type="transmembrane region" description="Helical" evidence="7">
    <location>
        <begin position="78"/>
        <end position="101"/>
    </location>
</feature>
<evidence type="ECO:0000313" key="10">
    <source>
        <dbReference type="Proteomes" id="UP000061382"/>
    </source>
</evidence>
<evidence type="ECO:0000256" key="2">
    <source>
        <dbReference type="ARBA" id="ARBA00006448"/>
    </source>
</evidence>
<comment type="similarity">
    <text evidence="2">Belongs to the UPF0702 family.</text>
</comment>
<dbReference type="STRING" id="512763.DC20_15395"/>
<sequence>MKKEEIFFPDWERLLIGNTTWEFMAEVLLRTIIIFIALLIVLRMMGKRMNAQLTITELAVMVTLGGIASAPMQLPDRGILMVIVAFVCAFVFQRGLSWIAFRDRKVELATQGEVSLILKEGVLQIKEFELSRLSKDQIFAALRTHNIKHLGEVKRLYMEGYGMFSIIKASTPKPGLPIVPLKDEALLLSLPVDKDLAACTRCGYLADARQADNTECPNCSCDEWTVAAT</sequence>
<keyword evidence="5 7" id="KW-1133">Transmembrane helix</keyword>
<dbReference type="PATRIC" id="fig|512763.3.peg.3385"/>
<proteinExistence type="inferred from homology"/>
<evidence type="ECO:0000313" key="9">
    <source>
        <dbReference type="EMBL" id="ALJ00106.1"/>
    </source>
</evidence>
<dbReference type="Proteomes" id="UP000061382">
    <property type="component" value="Chromosome"/>
</dbReference>
<evidence type="ECO:0000256" key="4">
    <source>
        <dbReference type="ARBA" id="ARBA00022692"/>
    </source>
</evidence>
<feature type="transmembrane region" description="Helical" evidence="7">
    <location>
        <begin position="54"/>
        <end position="72"/>
    </location>
</feature>
<accession>A0A0P0CKN8</accession>
<evidence type="ECO:0000256" key="1">
    <source>
        <dbReference type="ARBA" id="ARBA00004651"/>
    </source>
</evidence>
<dbReference type="OrthoDB" id="6538282at2"/>
<feature type="transmembrane region" description="Helical" evidence="7">
    <location>
        <begin position="20"/>
        <end position="42"/>
    </location>
</feature>
<evidence type="ECO:0000256" key="5">
    <source>
        <dbReference type="ARBA" id="ARBA00022989"/>
    </source>
</evidence>
<keyword evidence="10" id="KW-1185">Reference proteome</keyword>
<dbReference type="AlphaFoldDB" id="A0A0P0CKN8"/>